<evidence type="ECO:0000313" key="1">
    <source>
        <dbReference type="EMBL" id="KAG8091529.1"/>
    </source>
</evidence>
<dbReference type="Proteomes" id="UP000729402">
    <property type="component" value="Unassembled WGS sequence"/>
</dbReference>
<reference evidence="1" key="1">
    <citation type="journal article" date="2021" name="bioRxiv">
        <title>Whole Genome Assembly and Annotation of Northern Wild Rice, Zizania palustris L., Supports a Whole Genome Duplication in the Zizania Genus.</title>
        <authorList>
            <person name="Haas M."/>
            <person name="Kono T."/>
            <person name="Macchietto M."/>
            <person name="Millas R."/>
            <person name="McGilp L."/>
            <person name="Shao M."/>
            <person name="Duquette J."/>
            <person name="Hirsch C.N."/>
            <person name="Kimball J."/>
        </authorList>
    </citation>
    <scope>NUCLEOTIDE SEQUENCE</scope>
    <source>
        <tissue evidence="1">Fresh leaf tissue</tissue>
    </source>
</reference>
<dbReference type="EMBL" id="JAAALK010000080">
    <property type="protein sequence ID" value="KAG8091529.1"/>
    <property type="molecule type" value="Genomic_DNA"/>
</dbReference>
<reference evidence="1" key="2">
    <citation type="submission" date="2021-02" db="EMBL/GenBank/DDBJ databases">
        <authorList>
            <person name="Kimball J.A."/>
            <person name="Haas M.W."/>
            <person name="Macchietto M."/>
            <person name="Kono T."/>
            <person name="Duquette J."/>
            <person name="Shao M."/>
        </authorList>
    </citation>
    <scope>NUCLEOTIDE SEQUENCE</scope>
    <source>
        <tissue evidence="1">Fresh leaf tissue</tissue>
    </source>
</reference>
<evidence type="ECO:0000313" key="2">
    <source>
        <dbReference type="Proteomes" id="UP000729402"/>
    </source>
</evidence>
<comment type="caution">
    <text evidence="1">The sequence shown here is derived from an EMBL/GenBank/DDBJ whole genome shotgun (WGS) entry which is preliminary data.</text>
</comment>
<protein>
    <submittedName>
        <fullName evidence="1">Uncharacterized protein</fullName>
    </submittedName>
</protein>
<organism evidence="1 2">
    <name type="scientific">Zizania palustris</name>
    <name type="common">Northern wild rice</name>
    <dbReference type="NCBI Taxonomy" id="103762"/>
    <lineage>
        <taxon>Eukaryota</taxon>
        <taxon>Viridiplantae</taxon>
        <taxon>Streptophyta</taxon>
        <taxon>Embryophyta</taxon>
        <taxon>Tracheophyta</taxon>
        <taxon>Spermatophyta</taxon>
        <taxon>Magnoliopsida</taxon>
        <taxon>Liliopsida</taxon>
        <taxon>Poales</taxon>
        <taxon>Poaceae</taxon>
        <taxon>BOP clade</taxon>
        <taxon>Oryzoideae</taxon>
        <taxon>Oryzeae</taxon>
        <taxon>Zizaniinae</taxon>
        <taxon>Zizania</taxon>
    </lineage>
</organism>
<name>A0A8J6BPL8_ZIZPA</name>
<keyword evidence="2" id="KW-1185">Reference proteome</keyword>
<sequence length="150" mass="15980">MDYAAAASHAAAADPHHHHQYPQPYDAYPYPYTAYHQTAPATDPLGAVSSSYYYPTAASTAATSAAPYDHYAAYPYYGGPAATGAGIGSSGYYFSTGEVFQPLTSSASQDARSATVETGKEVFKNFGFHPQRYAQVDLLGFGRSLLGIEE</sequence>
<dbReference type="AlphaFoldDB" id="A0A8J6BPL8"/>
<gene>
    <name evidence="1" type="ORF">GUJ93_ZPchr0012g20481</name>
</gene>
<accession>A0A8J6BPL8</accession>
<proteinExistence type="predicted"/>